<proteinExistence type="predicted"/>
<evidence type="ECO:0000313" key="2">
    <source>
        <dbReference type="Proteomes" id="UP001479520"/>
    </source>
</evidence>
<dbReference type="Pfam" id="PF10109">
    <property type="entry name" value="Phage_TAC_7"/>
    <property type="match status" value="1"/>
</dbReference>
<name>A0ABZ2XCG9_9RHOO</name>
<evidence type="ECO:0000313" key="1">
    <source>
        <dbReference type="EMBL" id="WZJ20335.1"/>
    </source>
</evidence>
<keyword evidence="2" id="KW-1185">Reference proteome</keyword>
<gene>
    <name evidence="1" type="ORF">AADV58_10250</name>
</gene>
<dbReference type="InterPro" id="IPR019289">
    <property type="entry name" value="Phage_tail_E/E"/>
</dbReference>
<accession>A0ABZ2XCG9</accession>
<organism evidence="1 2">
    <name type="scientific">Azonexus hydrophilus</name>
    <dbReference type="NCBI Taxonomy" id="418702"/>
    <lineage>
        <taxon>Bacteria</taxon>
        <taxon>Pseudomonadati</taxon>
        <taxon>Pseudomonadota</taxon>
        <taxon>Betaproteobacteria</taxon>
        <taxon>Rhodocyclales</taxon>
        <taxon>Azonexaceae</taxon>
        <taxon>Azonexus</taxon>
    </lineage>
</organism>
<reference evidence="1 2" key="1">
    <citation type="submission" date="2024-04" db="EMBL/GenBank/DDBJ databases">
        <title>Dissimilatory iodate-reducing microorganisms contribute to the enrichment of iodine in groundwater.</title>
        <authorList>
            <person name="Jiang Z."/>
        </authorList>
    </citation>
    <scope>NUCLEOTIDE SEQUENCE [LARGE SCALE GENOMIC DNA]</scope>
    <source>
        <strain evidence="1 2">NCP973</strain>
    </source>
</reference>
<dbReference type="EMBL" id="CP151406">
    <property type="protein sequence ID" value="WZJ20335.1"/>
    <property type="molecule type" value="Genomic_DNA"/>
</dbReference>
<sequence length="103" mass="11169">MQNTTAVTLSAPIKRGDKEVADITLHKPNAGALRGVSLRELLDMNTDAIVTVVPRVSDPKITPQEMQTMEPCDLLMMGAALAGFLLPPELKTEAEKEILARTE</sequence>
<dbReference type="RefSeq" id="WP_341743106.1">
    <property type="nucleotide sequence ID" value="NZ_CP151406.1"/>
</dbReference>
<protein>
    <submittedName>
        <fullName evidence="1">Phage tail assembly protein</fullName>
    </submittedName>
</protein>
<dbReference type="Proteomes" id="UP001479520">
    <property type="component" value="Chromosome"/>
</dbReference>